<dbReference type="PANTHER" id="PTHR12121:SF45">
    <property type="entry name" value="NOCTURNIN"/>
    <property type="match status" value="1"/>
</dbReference>
<dbReference type="GO" id="GO:0006281">
    <property type="term" value="P:DNA repair"/>
    <property type="evidence" value="ECO:0007669"/>
    <property type="project" value="InterPro"/>
</dbReference>
<keyword evidence="2" id="KW-0378">Hydrolase</keyword>
<dbReference type="SUPFAM" id="SSF56219">
    <property type="entry name" value="DNase I-like"/>
    <property type="match status" value="1"/>
</dbReference>
<dbReference type="InterPro" id="IPR050410">
    <property type="entry name" value="CCR4/nocturin_mRNA_transcr"/>
</dbReference>
<dbReference type="GO" id="GO:0004519">
    <property type="term" value="F:endonuclease activity"/>
    <property type="evidence" value="ECO:0007669"/>
    <property type="project" value="InterPro"/>
</dbReference>
<evidence type="ECO:0000313" key="4">
    <source>
        <dbReference type="EMBL" id="KAK4526183.1"/>
    </source>
</evidence>
<comment type="similarity">
    <text evidence="1">Belongs to the CCR4/nocturin family.</text>
</comment>
<evidence type="ECO:0000313" key="5">
    <source>
        <dbReference type="Proteomes" id="UP001300502"/>
    </source>
</evidence>
<gene>
    <name evidence="4" type="ORF">GAYE_SCF20G4097</name>
</gene>
<dbReference type="Pfam" id="PF03372">
    <property type="entry name" value="Exo_endo_phos"/>
    <property type="match status" value="1"/>
</dbReference>
<name>A0AAV9IFY6_9RHOD</name>
<evidence type="ECO:0000259" key="3">
    <source>
        <dbReference type="Pfam" id="PF03372"/>
    </source>
</evidence>
<dbReference type="GO" id="GO:0000175">
    <property type="term" value="F:3'-5'-RNA exonuclease activity"/>
    <property type="evidence" value="ECO:0007669"/>
    <property type="project" value="TreeGrafter"/>
</dbReference>
<dbReference type="AlphaFoldDB" id="A0AAV9IFY6"/>
<proteinExistence type="inferred from homology"/>
<dbReference type="InterPro" id="IPR005135">
    <property type="entry name" value="Endo/exonuclease/phosphatase"/>
</dbReference>
<reference evidence="4 5" key="1">
    <citation type="submission" date="2022-07" db="EMBL/GenBank/DDBJ databases">
        <title>Genome-wide signatures of adaptation to extreme environments.</title>
        <authorList>
            <person name="Cho C.H."/>
            <person name="Yoon H.S."/>
        </authorList>
    </citation>
    <scope>NUCLEOTIDE SEQUENCE [LARGE SCALE GENOMIC DNA]</scope>
    <source>
        <strain evidence="4 5">108.79 E11</strain>
    </source>
</reference>
<dbReference type="GO" id="GO:0003677">
    <property type="term" value="F:DNA binding"/>
    <property type="evidence" value="ECO:0007669"/>
    <property type="project" value="InterPro"/>
</dbReference>
<keyword evidence="5" id="KW-1185">Reference proteome</keyword>
<feature type="domain" description="Endonuclease/exonuclease/phosphatase" evidence="3">
    <location>
        <begin position="39"/>
        <end position="307"/>
    </location>
</feature>
<protein>
    <recommendedName>
        <fullName evidence="3">Endonuclease/exonuclease/phosphatase domain-containing protein</fullName>
    </recommendedName>
</protein>
<evidence type="ECO:0000256" key="1">
    <source>
        <dbReference type="ARBA" id="ARBA00010774"/>
    </source>
</evidence>
<dbReference type="Proteomes" id="UP001300502">
    <property type="component" value="Unassembled WGS sequence"/>
</dbReference>
<dbReference type="InterPro" id="IPR020847">
    <property type="entry name" value="AP_endonuclease_F1_BS"/>
</dbReference>
<dbReference type="Gene3D" id="3.60.10.10">
    <property type="entry name" value="Endonuclease/exonuclease/phosphatase"/>
    <property type="match status" value="1"/>
</dbReference>
<dbReference type="PROSITE" id="PS00726">
    <property type="entry name" value="AP_NUCLEASE_F1_1"/>
    <property type="match status" value="1"/>
</dbReference>
<dbReference type="InterPro" id="IPR036691">
    <property type="entry name" value="Endo/exonu/phosph_ase_sf"/>
</dbReference>
<organism evidence="4 5">
    <name type="scientific">Galdieria yellowstonensis</name>
    <dbReference type="NCBI Taxonomy" id="3028027"/>
    <lineage>
        <taxon>Eukaryota</taxon>
        <taxon>Rhodophyta</taxon>
        <taxon>Bangiophyceae</taxon>
        <taxon>Galdieriales</taxon>
        <taxon>Galdieriaceae</taxon>
        <taxon>Galdieria</taxon>
    </lineage>
</organism>
<accession>A0AAV9IFY6</accession>
<sequence>MSFSPPPPPLLEIAKAESRWALDNFSSSSSTNIPTLRFLQWNILSADLVDGFETVDYSIWTAEHREQQLQRHILQVAPDIVCLQEVKSTGGHLSVQSISRCLSNQLLQLACFVPKKHKRDGVAVFYRPHKFRLLSTVAIPLYTEDSESQVACLATFESRSDSFLFHVVSTHLKSKIDRIETRSRQVDSLLRTLRDWNLDNENSLVILCGDLNADPGEVAIQKIQSFGFQWIYQQMEEKEEEEIGNPRFYSTSKKRLNERHSIRMLDYIFVKSSRQCSVICKACLLPPRIGCEQDAVWIPNQEYPSDHWDVVADLFFEEEK</sequence>
<dbReference type="EMBL" id="JANCYU010000037">
    <property type="protein sequence ID" value="KAK4526183.1"/>
    <property type="molecule type" value="Genomic_DNA"/>
</dbReference>
<evidence type="ECO:0000256" key="2">
    <source>
        <dbReference type="ARBA" id="ARBA00022801"/>
    </source>
</evidence>
<dbReference type="PANTHER" id="PTHR12121">
    <property type="entry name" value="CARBON CATABOLITE REPRESSOR PROTEIN 4"/>
    <property type="match status" value="1"/>
</dbReference>
<comment type="caution">
    <text evidence="4">The sequence shown here is derived from an EMBL/GenBank/DDBJ whole genome shotgun (WGS) entry which is preliminary data.</text>
</comment>